<feature type="transmembrane region" description="Helical" evidence="1">
    <location>
        <begin position="118"/>
        <end position="137"/>
    </location>
</feature>
<dbReference type="AlphaFoldDB" id="A0A8H7CQU5"/>
<dbReference type="OrthoDB" id="3219854at2759"/>
<reference evidence="3" key="1">
    <citation type="submission" date="2020-05" db="EMBL/GenBank/DDBJ databases">
        <title>Mycena genomes resolve the evolution of fungal bioluminescence.</title>
        <authorList>
            <person name="Tsai I.J."/>
        </authorList>
    </citation>
    <scope>NUCLEOTIDE SEQUENCE</scope>
    <source>
        <strain evidence="3">CCC161011</strain>
    </source>
</reference>
<keyword evidence="4" id="KW-1185">Reference proteome</keyword>
<feature type="transmembrane region" description="Helical" evidence="1">
    <location>
        <begin position="180"/>
        <end position="201"/>
    </location>
</feature>
<keyword evidence="1" id="KW-0472">Membrane</keyword>
<accession>A0A8H7CQU5</accession>
<dbReference type="EMBL" id="JACAZI010000014">
    <property type="protein sequence ID" value="KAF7344892.1"/>
    <property type="molecule type" value="Genomic_DNA"/>
</dbReference>
<proteinExistence type="predicted"/>
<evidence type="ECO:0000313" key="4">
    <source>
        <dbReference type="Proteomes" id="UP000620124"/>
    </source>
</evidence>
<sequence>MTDRENRASTTSGDDDVAADKLWAVYVHGAEKYDKALIESWKSDMDGLLIFAALFSAIVTAFVVESYKTLNSDSGDQTVKLLMQISNQIAASANGSTALVPAPEPPFQPSTPAILCNAFWFLSLGLSLACALIATLVQQWAREFLHKTNLLSSSVMRARIFSYLYHGLKGFHMHGVVDVLIPLLLHASLFFFFGGLVAFLIPVNRIMWGIVAAILCFVMAVYFLFTLLPLLSFDCPYHTPLSRPGWAIMRAFKKFCNHRAMNATNSGVDPESHGSSFNPDPSTDGTMVEAIVRVATKASSERDRKALIWIVRSLSADSELEPFVAAIPDVLWEPRDRRHAYNDHIRYLIHHRETHLHNRIVSLLDGCQTGLLSPEESERRQVICYKAFWAIASLPEICNSGTAEDFSRLYRCLNIQSTRNRSEYVVQHLDYLLQHQKYLNNVEVSSATTPLPDLNSTWKSVRDIAAILGLDADSIYPESGSTGLDRLRQLRQHINTLLLFPFRILSRYFSSSANLVSMPYRWDNTCTIVSDIVERCADSQEFHSCLKTLLDTAIDAPEPSETSRIGEIISVLMSLWTPNCIPDVIIQVLNRWNSESGLLDVLRRKDNIEAYLWEHFAQTLTDTGIGRSAEQQVDVLTALWRLASLSGNVRVSSSSYSGSLRSILEAVRSLVRTDPSPLVPQISSITLLLEFRIISEQAVDAKGTVGQALASFNDPIFPEEAESAAIVPDQFRKANAEQTVSAPRWLVLYECLQSRKDEARIICLTKFLNNCETDTLPYNPVETICSIEKIGKIEPIGKGATERWKGTVHTQHQVGFAKSLRGADLRVLDAVIHSWCWNLYAKYPSGVSDDPKDGSPWLDNQEARQIIKETFRKYAQTLSEPTDSANTIRLQSILQGLASWHPEASVPVA</sequence>
<evidence type="ECO:0000313" key="3">
    <source>
        <dbReference type="EMBL" id="KAF7344892.1"/>
    </source>
</evidence>
<feature type="transmembrane region" description="Helical" evidence="1">
    <location>
        <begin position="47"/>
        <end position="64"/>
    </location>
</feature>
<evidence type="ECO:0000259" key="2">
    <source>
        <dbReference type="Pfam" id="PF20153"/>
    </source>
</evidence>
<comment type="caution">
    <text evidence="3">The sequence shown here is derived from an EMBL/GenBank/DDBJ whole genome shotgun (WGS) entry which is preliminary data.</text>
</comment>
<keyword evidence="1" id="KW-0812">Transmembrane</keyword>
<name>A0A8H7CQU5_9AGAR</name>
<gene>
    <name evidence="3" type="ORF">MVEN_01651500</name>
</gene>
<dbReference type="Pfam" id="PF20153">
    <property type="entry name" value="DUF6535"/>
    <property type="match status" value="1"/>
</dbReference>
<organism evidence="3 4">
    <name type="scientific">Mycena venus</name>
    <dbReference type="NCBI Taxonomy" id="2733690"/>
    <lineage>
        <taxon>Eukaryota</taxon>
        <taxon>Fungi</taxon>
        <taxon>Dikarya</taxon>
        <taxon>Basidiomycota</taxon>
        <taxon>Agaricomycotina</taxon>
        <taxon>Agaricomycetes</taxon>
        <taxon>Agaricomycetidae</taxon>
        <taxon>Agaricales</taxon>
        <taxon>Marasmiineae</taxon>
        <taxon>Mycenaceae</taxon>
        <taxon>Mycena</taxon>
    </lineage>
</organism>
<evidence type="ECO:0000256" key="1">
    <source>
        <dbReference type="SAM" id="Phobius"/>
    </source>
</evidence>
<keyword evidence="1" id="KW-1133">Transmembrane helix</keyword>
<feature type="domain" description="DUF6535" evidence="2">
    <location>
        <begin position="23"/>
        <end position="201"/>
    </location>
</feature>
<dbReference type="InterPro" id="IPR045338">
    <property type="entry name" value="DUF6535"/>
</dbReference>
<feature type="transmembrane region" description="Helical" evidence="1">
    <location>
        <begin position="208"/>
        <end position="231"/>
    </location>
</feature>
<protein>
    <recommendedName>
        <fullName evidence="2">DUF6535 domain-containing protein</fullName>
    </recommendedName>
</protein>
<dbReference type="Proteomes" id="UP000620124">
    <property type="component" value="Unassembled WGS sequence"/>
</dbReference>